<keyword evidence="3" id="KW-0996">Nickel insertion</keyword>
<gene>
    <name evidence="3" type="primary">ureD</name>
    <name evidence="5" type="ORF">N177_2184</name>
</gene>
<comment type="subunit">
    <text evidence="3">UreD, UreF and UreG form a complex that acts as a GTP-hydrolysis-dependent molecular chaperone, activating the urease apoprotein by helping to assemble the nickel containing metallocenter of UreC. The UreE protein probably delivers the nickel.</text>
</comment>
<dbReference type="PATRIC" id="fig|631454.5.peg.2153"/>
<evidence type="ECO:0000256" key="3">
    <source>
        <dbReference type="HAMAP-Rule" id="MF_01384"/>
    </source>
</evidence>
<dbReference type="GO" id="GO:0005737">
    <property type="term" value="C:cytoplasm"/>
    <property type="evidence" value="ECO:0007669"/>
    <property type="project" value="UniProtKB-SubCell"/>
</dbReference>
<feature type="region of interest" description="Disordered" evidence="4">
    <location>
        <begin position="1"/>
        <end position="24"/>
    </location>
</feature>
<proteinExistence type="inferred from homology"/>
<dbReference type="HAMAP" id="MF_01384">
    <property type="entry name" value="UreD"/>
    <property type="match status" value="1"/>
</dbReference>
<protein>
    <recommendedName>
        <fullName evidence="3">Urease accessory protein UreD</fullName>
    </recommendedName>
</protein>
<dbReference type="OrthoDB" id="9798842at2"/>
<comment type="function">
    <text evidence="3">Required for maturation of urease via the functional incorporation of the urease nickel metallocenter.</text>
</comment>
<dbReference type="eggNOG" id="COG0829">
    <property type="taxonomic scope" value="Bacteria"/>
</dbReference>
<keyword evidence="6" id="KW-1185">Reference proteome</keyword>
<evidence type="ECO:0000313" key="5">
    <source>
        <dbReference type="EMBL" id="ESR24861.1"/>
    </source>
</evidence>
<dbReference type="GO" id="GO:0016151">
    <property type="term" value="F:nickel cation binding"/>
    <property type="evidence" value="ECO:0007669"/>
    <property type="project" value="UniProtKB-UniRule"/>
</dbReference>
<dbReference type="EMBL" id="AWXZ01000029">
    <property type="protein sequence ID" value="ESR24861.1"/>
    <property type="molecule type" value="Genomic_DNA"/>
</dbReference>
<dbReference type="Proteomes" id="UP000017819">
    <property type="component" value="Unassembled WGS sequence"/>
</dbReference>
<accession>V4RFE0</accession>
<name>V4RFE0_9HYPH</name>
<comment type="similarity">
    <text evidence="1 3">Belongs to the UreD family.</text>
</comment>
<keyword evidence="2 3" id="KW-0143">Chaperone</keyword>
<reference evidence="5 6" key="1">
    <citation type="journal article" date="2014" name="Genome Announc.">
        <title>Draft Genome Sequence of Lutibaculum baratangense Strain AMV1T, Isolated from a Mud Volcano in Andamans, India.</title>
        <authorList>
            <person name="Singh A."/>
            <person name="Sreenivas A."/>
            <person name="Sathyanarayana Reddy G."/>
            <person name="Pinnaka A.K."/>
            <person name="Shivaji S."/>
        </authorList>
    </citation>
    <scope>NUCLEOTIDE SEQUENCE [LARGE SCALE GENOMIC DNA]</scope>
    <source>
        <strain evidence="5 6">AMV1</strain>
    </source>
</reference>
<dbReference type="Pfam" id="PF01774">
    <property type="entry name" value="UreD"/>
    <property type="match status" value="1"/>
</dbReference>
<keyword evidence="3" id="KW-0963">Cytoplasm</keyword>
<evidence type="ECO:0000256" key="1">
    <source>
        <dbReference type="ARBA" id="ARBA00007177"/>
    </source>
</evidence>
<dbReference type="InterPro" id="IPR002669">
    <property type="entry name" value="UreD"/>
</dbReference>
<dbReference type="AlphaFoldDB" id="V4RFE0"/>
<evidence type="ECO:0000313" key="6">
    <source>
        <dbReference type="Proteomes" id="UP000017819"/>
    </source>
</evidence>
<dbReference type="PANTHER" id="PTHR33643:SF1">
    <property type="entry name" value="UREASE ACCESSORY PROTEIN D"/>
    <property type="match status" value="1"/>
</dbReference>
<comment type="subcellular location">
    <subcellularLocation>
        <location evidence="3">Cytoplasm</location>
    </subcellularLocation>
</comment>
<sequence>MYAAVSRSERFAADRPARTSLERSSGSARLSVIRAAGGGRVEEAYQRGALRLRFPRVSGNPVPEAVLINTAGGVTGGDRFDVSATIRDGAAATLTTQAAEKVYRSSGGEAELRVDLRVGAGGRLEWLPQETILFDRGRLRRRLEVDVAESGRILLCEPVVLGRTAHGETVRAGLFRDSWRVRRAGRLVYADEARLGPDIAAAAGGSAVLGANRAFASILLLEPRAEERLSATRAALETTVDVEAGASAWDGMLAVRMAAPGGLALKRAALAALVALGAVVPRVWSI</sequence>
<comment type="caution">
    <text evidence="5">The sequence shown here is derived from an EMBL/GenBank/DDBJ whole genome shotgun (WGS) entry which is preliminary data.</text>
</comment>
<dbReference type="STRING" id="631454.N177_2184"/>
<organism evidence="5 6">
    <name type="scientific">Lutibaculum baratangense AMV1</name>
    <dbReference type="NCBI Taxonomy" id="631454"/>
    <lineage>
        <taxon>Bacteria</taxon>
        <taxon>Pseudomonadati</taxon>
        <taxon>Pseudomonadota</taxon>
        <taxon>Alphaproteobacteria</taxon>
        <taxon>Hyphomicrobiales</taxon>
        <taxon>Tepidamorphaceae</taxon>
        <taxon>Lutibaculum</taxon>
    </lineage>
</organism>
<evidence type="ECO:0000256" key="4">
    <source>
        <dbReference type="SAM" id="MobiDB-lite"/>
    </source>
</evidence>
<dbReference type="PANTHER" id="PTHR33643">
    <property type="entry name" value="UREASE ACCESSORY PROTEIN D"/>
    <property type="match status" value="1"/>
</dbReference>
<feature type="compositionally biased region" description="Basic and acidic residues" evidence="4">
    <location>
        <begin position="7"/>
        <end position="21"/>
    </location>
</feature>
<evidence type="ECO:0000256" key="2">
    <source>
        <dbReference type="ARBA" id="ARBA00023186"/>
    </source>
</evidence>